<dbReference type="Proteomes" id="UP001579974">
    <property type="component" value="Unassembled WGS sequence"/>
</dbReference>
<sequence>MGFMKMIIYDSIRGARQAARERAKQNVHPFSQTGMKHLGKSAVTKSDVDRLSDKVEETRSDVHKGISDLYHMHSKNDEYLFRQMDKLQDAIHQHGQTIKELVDVIKNMGGLG</sequence>
<dbReference type="RefSeq" id="WP_368781043.1">
    <property type="nucleotide sequence ID" value="NZ_CP162941.1"/>
</dbReference>
<reference evidence="1 2" key="1">
    <citation type="journal article" date="2024" name="Int. J. Mol. Sci.">
        <title>Exploration of Alicyclobacillus spp. Genome in Search of Antibiotic Resistance.</title>
        <authorList>
            <person name="Bucka-Kolendo J."/>
            <person name="Kiousi D.E."/>
            <person name="Dekowska A."/>
            <person name="Mikolajczuk-Szczyrba A."/>
            <person name="Karadedos D.M."/>
            <person name="Michael P."/>
            <person name="Galanis A."/>
            <person name="Sokolowska B."/>
        </authorList>
    </citation>
    <scope>NUCLEOTIDE SEQUENCE [LARGE SCALE GENOMIC DNA]</scope>
    <source>
        <strain evidence="1 2">KKP 3000</strain>
    </source>
</reference>
<keyword evidence="2" id="KW-1185">Reference proteome</keyword>
<evidence type="ECO:0000313" key="1">
    <source>
        <dbReference type="EMBL" id="MFB5192964.1"/>
    </source>
</evidence>
<dbReference type="EMBL" id="JBDXSU010000032">
    <property type="protein sequence ID" value="MFB5192964.1"/>
    <property type="molecule type" value="Genomic_DNA"/>
</dbReference>
<evidence type="ECO:0000313" key="2">
    <source>
        <dbReference type="Proteomes" id="UP001579974"/>
    </source>
</evidence>
<protein>
    <submittedName>
        <fullName evidence="1">Uncharacterized protein</fullName>
    </submittedName>
</protein>
<name>A0ABV5AL16_9BACL</name>
<accession>A0ABV5AL16</accession>
<gene>
    <name evidence="1" type="ORF">KKP3000_002559</name>
</gene>
<proteinExistence type="predicted"/>
<organism evidence="1 2">
    <name type="scientific">Alicyclobacillus fastidiosus</name>
    <dbReference type="NCBI Taxonomy" id="392011"/>
    <lineage>
        <taxon>Bacteria</taxon>
        <taxon>Bacillati</taxon>
        <taxon>Bacillota</taxon>
        <taxon>Bacilli</taxon>
        <taxon>Bacillales</taxon>
        <taxon>Alicyclobacillaceae</taxon>
        <taxon>Alicyclobacillus</taxon>
    </lineage>
</organism>
<comment type="caution">
    <text evidence="1">The sequence shown here is derived from an EMBL/GenBank/DDBJ whole genome shotgun (WGS) entry which is preliminary data.</text>
</comment>